<organism evidence="3">
    <name type="scientific">Rathayibacter sp. FH 236</name>
    <dbReference type="NCBI Taxonomy" id="2615183"/>
    <lineage>
        <taxon>Bacteria</taxon>
        <taxon>Bacillati</taxon>
        <taxon>Actinomycetota</taxon>
        <taxon>Actinomycetes</taxon>
        <taxon>Micrococcales</taxon>
        <taxon>Microbacteriaceae</taxon>
        <taxon>Rathayibacter</taxon>
    </lineage>
</organism>
<dbReference type="Gene3D" id="3.40.50.720">
    <property type="entry name" value="NAD(P)-binding Rossmann-like Domain"/>
    <property type="match status" value="1"/>
</dbReference>
<dbReference type="SUPFAM" id="SSF51735">
    <property type="entry name" value="NAD(P)-binding Rossmann-fold domains"/>
    <property type="match status" value="1"/>
</dbReference>
<dbReference type="PANTHER" id="PTHR43000">
    <property type="entry name" value="DTDP-D-GLUCOSE 4,6-DEHYDRATASE-RELATED"/>
    <property type="match status" value="1"/>
</dbReference>
<dbReference type="AlphaFoldDB" id="A0A5J6SFZ1"/>
<evidence type="ECO:0000313" key="3">
    <source>
        <dbReference type="EMBL" id="QFF92382.1"/>
    </source>
</evidence>
<sequence length="313" mass="34064">MEWSRRSTVVTGGAGFIGHHLIRRLLDEGADVGRVDDESVCPLLPRLGHLVGTDLNELTARDLRGVDTVFHLAANKSVPRSFEKPDAAEENLRMAQRLVEAACGAGVRRLVIASSCEVYGIANILPTPEETKFAPRSPYAEGKVAVEELMQDVQALEDAPIVAVARLFNVYGPGERPDALVPRLCASAISRGELPIEGDGEQRRDLSYVSDVVEKLARLGAASTTSIVNVGSGRSRSVLDIAELIASKVAATMVHRTSRPNEIPEFLADTSRERTLLGTVNRVPVEVGVMQTLQWWCDRDADYAGRALTREEE</sequence>
<dbReference type="Pfam" id="PF01370">
    <property type="entry name" value="Epimerase"/>
    <property type="match status" value="1"/>
</dbReference>
<protein>
    <submittedName>
        <fullName evidence="3">dTDP-glucose 4,6-dehydratase/UDP-glucose 4-epimerase</fullName>
    </submittedName>
</protein>
<accession>A0A5J6SFZ1</accession>
<dbReference type="Gene3D" id="3.90.25.10">
    <property type="entry name" value="UDP-galactose 4-epimerase, domain 1"/>
    <property type="match status" value="1"/>
</dbReference>
<reference evidence="3" key="1">
    <citation type="submission" date="2018-08" db="EMBL/GenBank/DDBJ databases">
        <title>Conservation of the tunicamycin-related biosynthetic gene cluster in the select agent Rathayibacter toxicus, and its identification in other Rathayibacter species.</title>
        <authorList>
            <person name="Tancos M.A."/>
            <person name="Sechler A.J."/>
            <person name="Davis E.W.Jr."/>
            <person name="Chang J.H."/>
            <person name="Rogers E.E."/>
        </authorList>
    </citation>
    <scope>NUCLEOTIDE SEQUENCE</scope>
    <source>
        <strain evidence="3">FH236</strain>
    </source>
</reference>
<gene>
    <name evidence="3" type="primary">tunA</name>
</gene>
<proteinExistence type="inferred from homology"/>
<feature type="domain" description="NAD-dependent epimerase/dehydratase" evidence="2">
    <location>
        <begin position="9"/>
        <end position="231"/>
    </location>
</feature>
<dbReference type="EMBL" id="MH813485">
    <property type="protein sequence ID" value="QFF92382.1"/>
    <property type="molecule type" value="Genomic_DNA"/>
</dbReference>
<dbReference type="InterPro" id="IPR036291">
    <property type="entry name" value="NAD(P)-bd_dom_sf"/>
</dbReference>
<comment type="similarity">
    <text evidence="1">Belongs to the NAD(P)-dependent epimerase/dehydratase family.</text>
</comment>
<evidence type="ECO:0000259" key="2">
    <source>
        <dbReference type="Pfam" id="PF01370"/>
    </source>
</evidence>
<dbReference type="InterPro" id="IPR001509">
    <property type="entry name" value="Epimerase_deHydtase"/>
</dbReference>
<name>A0A5J6SFZ1_9MICO</name>
<evidence type="ECO:0000256" key="1">
    <source>
        <dbReference type="ARBA" id="ARBA00007637"/>
    </source>
</evidence>